<dbReference type="PANTHER" id="PTHR24113">
    <property type="entry name" value="RAN GTPASE-ACTIVATING PROTEIN 1"/>
    <property type="match status" value="1"/>
</dbReference>
<gene>
    <name evidence="6" type="ORF">SEMRO_334_G119920.1</name>
</gene>
<dbReference type="OrthoDB" id="550575at2759"/>
<dbReference type="GO" id="GO:0031267">
    <property type="term" value="F:small GTPase binding"/>
    <property type="evidence" value="ECO:0007669"/>
    <property type="project" value="TreeGrafter"/>
</dbReference>
<reference evidence="6" key="1">
    <citation type="submission" date="2020-06" db="EMBL/GenBank/DDBJ databases">
        <authorList>
            <consortium name="Plant Systems Biology data submission"/>
        </authorList>
    </citation>
    <scope>NUCLEOTIDE SEQUENCE</scope>
    <source>
        <strain evidence="6">D6</strain>
    </source>
</reference>
<dbReference type="Gene3D" id="3.80.10.10">
    <property type="entry name" value="Ribonuclease Inhibitor"/>
    <property type="match status" value="2"/>
</dbReference>
<dbReference type="Proteomes" id="UP001153069">
    <property type="component" value="Unassembled WGS sequence"/>
</dbReference>
<feature type="transmembrane region" description="Helical" evidence="5">
    <location>
        <begin position="6"/>
        <end position="27"/>
    </location>
</feature>
<dbReference type="GO" id="GO:0005829">
    <property type="term" value="C:cytosol"/>
    <property type="evidence" value="ECO:0007669"/>
    <property type="project" value="TreeGrafter"/>
</dbReference>
<dbReference type="AlphaFoldDB" id="A0A9N8DSA8"/>
<sequence length="1007" mass="112351">MLEEGGVRLVVAFVCSFLILCLSPWLLRPKRDAEEERHKHYTARQSMSEDDNDDDDDDNHNDWTSSAADQLVEDLLSRVGASTVTATTDGLLEDAASVFGISRSSTTASHAHVVTPLLLPLRRSISLPRKLDTSFLSLPPASRDTLARPSRLQLRTRSVDALTRFPHSEQLAVLDTANRRRSRLVMDLLYAASNNNNNHGWQQPRRAPPPVPPQPRWRAARHLAAPRHPHLARPHHRRRVVPDRWAPPPDHVRLQLLMAREQAFLASSALQQQQQQASVDGESSLVVDTTLQRNLKPIQGNDPDCTSFTQIVSSDEGAQLLATALEHNTVLQTLHLHPSGWKDLGMIKKIAKIIRQHVALEEIHLYQNNNNERQQHNFVSQLAWDILIQAMHRNPHIQQWGLHFAASSLEQETITDTLCHCIATCTHLKTLHIIDEQYRGSMVLTTGNNNKTNNNTNASPHCKLARAIAQATALQTLHLQKVDHSYMEYLFRECARSTSCLQALHIESTSHAGTAGLETFLTQPSCQLKTLQLKHVQTFQRVHMDQLVGGLTNNKTVKHIAFMDCGFHPEVVRPLQDLVRKRLDLESFQLTRCQADPTMAVLTCFQNNHSQVASITMGYSLGIEDRLGGDAIRSVLRYNSTLQSLNLTGSHRLGQVGLRHLARGLGKNSTLAKLDLSHCSVPLPSLALMIQHVTGNPTSALSSINLSHNSLSQGGVRLLVDDWLLHPNSQLRELILNRCDMVPEATLMLIRAISNNTTPLEVLEMMECGRLTVNALQEIAESLFRMGNLRVLKASCFKSAVHTIRPVPAHAAAPPAAGNNNDNDLLIAMNDDSDDEDDSDLEDDPIVVAAVVEAVANRNANAHLHNIQQQPEPAMTGSMRLLRETFLAGLIHNQRLEHISLVNVLECVMKPKDAARVRAWMDFCGKRNCLQPLLQQSEIPLLEILLDIVRECRDPRTRNLNATGLSLTYHCLCNRPDALDRVQRMLTEAERLDEMKVSSDGGVPLQG</sequence>
<keyword evidence="2" id="KW-0433">Leucine-rich repeat</keyword>
<evidence type="ECO:0000256" key="1">
    <source>
        <dbReference type="ARBA" id="ARBA00022468"/>
    </source>
</evidence>
<proteinExistence type="predicted"/>
<dbReference type="SUPFAM" id="SSF52047">
    <property type="entry name" value="RNI-like"/>
    <property type="match status" value="1"/>
</dbReference>
<evidence type="ECO:0000256" key="2">
    <source>
        <dbReference type="ARBA" id="ARBA00022614"/>
    </source>
</evidence>
<evidence type="ECO:0000313" key="7">
    <source>
        <dbReference type="Proteomes" id="UP001153069"/>
    </source>
</evidence>
<feature type="compositionally biased region" description="Acidic residues" evidence="4">
    <location>
        <begin position="48"/>
        <end position="59"/>
    </location>
</feature>
<dbReference type="InterPro" id="IPR032675">
    <property type="entry name" value="LRR_dom_sf"/>
</dbReference>
<comment type="caution">
    <text evidence="6">The sequence shown here is derived from an EMBL/GenBank/DDBJ whole genome shotgun (WGS) entry which is preliminary data.</text>
</comment>
<name>A0A9N8DSA8_9STRA</name>
<feature type="compositionally biased region" description="Acidic residues" evidence="4">
    <location>
        <begin position="831"/>
        <end position="841"/>
    </location>
</feature>
<evidence type="ECO:0000256" key="4">
    <source>
        <dbReference type="SAM" id="MobiDB-lite"/>
    </source>
</evidence>
<dbReference type="PANTHER" id="PTHR24113:SF12">
    <property type="entry name" value="RAN GTPASE-ACTIVATING PROTEIN 1"/>
    <property type="match status" value="1"/>
</dbReference>
<accession>A0A9N8DSA8</accession>
<dbReference type="GO" id="GO:0005096">
    <property type="term" value="F:GTPase activator activity"/>
    <property type="evidence" value="ECO:0007669"/>
    <property type="project" value="UniProtKB-KW"/>
</dbReference>
<feature type="region of interest" description="Disordered" evidence="4">
    <location>
        <begin position="38"/>
        <end position="64"/>
    </location>
</feature>
<feature type="compositionally biased region" description="Pro residues" evidence="4">
    <location>
        <begin position="206"/>
        <end position="215"/>
    </location>
</feature>
<evidence type="ECO:0000256" key="3">
    <source>
        <dbReference type="ARBA" id="ARBA00022737"/>
    </source>
</evidence>
<dbReference type="GO" id="GO:0048471">
    <property type="term" value="C:perinuclear region of cytoplasm"/>
    <property type="evidence" value="ECO:0007669"/>
    <property type="project" value="TreeGrafter"/>
</dbReference>
<organism evidence="6 7">
    <name type="scientific">Seminavis robusta</name>
    <dbReference type="NCBI Taxonomy" id="568900"/>
    <lineage>
        <taxon>Eukaryota</taxon>
        <taxon>Sar</taxon>
        <taxon>Stramenopiles</taxon>
        <taxon>Ochrophyta</taxon>
        <taxon>Bacillariophyta</taxon>
        <taxon>Bacillariophyceae</taxon>
        <taxon>Bacillariophycidae</taxon>
        <taxon>Naviculales</taxon>
        <taxon>Naviculaceae</taxon>
        <taxon>Seminavis</taxon>
    </lineage>
</organism>
<dbReference type="GO" id="GO:0005634">
    <property type="term" value="C:nucleus"/>
    <property type="evidence" value="ECO:0007669"/>
    <property type="project" value="TreeGrafter"/>
</dbReference>
<dbReference type="GO" id="GO:0006913">
    <property type="term" value="P:nucleocytoplasmic transport"/>
    <property type="evidence" value="ECO:0007669"/>
    <property type="project" value="TreeGrafter"/>
</dbReference>
<keyword evidence="7" id="KW-1185">Reference proteome</keyword>
<keyword evidence="3" id="KW-0677">Repeat</keyword>
<keyword evidence="5" id="KW-0472">Membrane</keyword>
<keyword evidence="5" id="KW-1133">Transmembrane helix</keyword>
<dbReference type="InterPro" id="IPR027038">
    <property type="entry name" value="RanGap"/>
</dbReference>
<keyword evidence="1" id="KW-0343">GTPase activation</keyword>
<feature type="region of interest" description="Disordered" evidence="4">
    <location>
        <begin position="810"/>
        <end position="841"/>
    </location>
</feature>
<evidence type="ECO:0000256" key="5">
    <source>
        <dbReference type="SAM" id="Phobius"/>
    </source>
</evidence>
<evidence type="ECO:0000313" key="6">
    <source>
        <dbReference type="EMBL" id="CAB9508127.1"/>
    </source>
</evidence>
<keyword evidence="5" id="KW-0812">Transmembrane</keyword>
<dbReference type="EMBL" id="CAICTM010000333">
    <property type="protein sequence ID" value="CAB9508127.1"/>
    <property type="molecule type" value="Genomic_DNA"/>
</dbReference>
<protein>
    <submittedName>
        <fullName evidence="6">Uncharacterized protein</fullName>
    </submittedName>
</protein>
<feature type="region of interest" description="Disordered" evidence="4">
    <location>
        <begin position="195"/>
        <end position="216"/>
    </location>
</feature>